<dbReference type="Proteomes" id="UP001595729">
    <property type="component" value="Unassembled WGS sequence"/>
</dbReference>
<name>A0ABV7W846_9BURK</name>
<dbReference type="Pfam" id="PF13517">
    <property type="entry name" value="FG-GAP_3"/>
    <property type="match status" value="1"/>
</dbReference>
<dbReference type="PANTHER" id="PTHR16026">
    <property type="entry name" value="CARTILAGE ACIDIC PROTEIN 1"/>
    <property type="match status" value="1"/>
</dbReference>
<gene>
    <name evidence="4" type="ORF">ACFOPI_20535</name>
</gene>
<dbReference type="Pfam" id="PF07593">
    <property type="entry name" value="UnbV_ASPIC"/>
    <property type="match status" value="1"/>
</dbReference>
<feature type="domain" description="ASPIC/UnbV" evidence="3">
    <location>
        <begin position="563"/>
        <end position="623"/>
    </location>
</feature>
<dbReference type="PANTHER" id="PTHR16026:SF0">
    <property type="entry name" value="CARTILAGE ACIDIC PROTEIN 1"/>
    <property type="match status" value="1"/>
</dbReference>
<dbReference type="RefSeq" id="WP_382178116.1">
    <property type="nucleotide sequence ID" value="NZ_JBHRXX010000009.1"/>
</dbReference>
<evidence type="ECO:0000313" key="4">
    <source>
        <dbReference type="EMBL" id="MFC3685994.1"/>
    </source>
</evidence>
<evidence type="ECO:0000313" key="5">
    <source>
        <dbReference type="Proteomes" id="UP001595729"/>
    </source>
</evidence>
<evidence type="ECO:0000259" key="3">
    <source>
        <dbReference type="Pfam" id="PF07593"/>
    </source>
</evidence>
<organism evidence="4 5">
    <name type="scientific">Hydrogenophaga luteola</name>
    <dbReference type="NCBI Taxonomy" id="1591122"/>
    <lineage>
        <taxon>Bacteria</taxon>
        <taxon>Pseudomonadati</taxon>
        <taxon>Pseudomonadota</taxon>
        <taxon>Betaproteobacteria</taxon>
        <taxon>Burkholderiales</taxon>
        <taxon>Comamonadaceae</taxon>
        <taxon>Hydrogenophaga</taxon>
    </lineage>
</organism>
<evidence type="ECO:0000256" key="2">
    <source>
        <dbReference type="SAM" id="MobiDB-lite"/>
    </source>
</evidence>
<dbReference type="InterPro" id="IPR027039">
    <property type="entry name" value="Crtac1"/>
</dbReference>
<dbReference type="SUPFAM" id="SSF69318">
    <property type="entry name" value="Integrin alpha N-terminal domain"/>
    <property type="match status" value="1"/>
</dbReference>
<keyword evidence="1" id="KW-0732">Signal</keyword>
<accession>A0ABV7W846</accession>
<proteinExistence type="predicted"/>
<comment type="caution">
    <text evidence="4">The sequence shown here is derived from an EMBL/GenBank/DDBJ whole genome shotgun (WGS) entry which is preliminary data.</text>
</comment>
<dbReference type="EMBL" id="JBHRXX010000009">
    <property type="protein sequence ID" value="MFC3685994.1"/>
    <property type="molecule type" value="Genomic_DNA"/>
</dbReference>
<evidence type="ECO:0000256" key="1">
    <source>
        <dbReference type="ARBA" id="ARBA00022729"/>
    </source>
</evidence>
<dbReference type="InterPro" id="IPR011519">
    <property type="entry name" value="UnbV_ASPIC"/>
</dbReference>
<dbReference type="Gene3D" id="2.130.10.130">
    <property type="entry name" value="Integrin alpha, N-terminal"/>
    <property type="match status" value="2"/>
</dbReference>
<keyword evidence="5" id="KW-1185">Reference proteome</keyword>
<reference evidence="5" key="1">
    <citation type="journal article" date="2019" name="Int. J. Syst. Evol. Microbiol.">
        <title>The Global Catalogue of Microorganisms (GCM) 10K type strain sequencing project: providing services to taxonomists for standard genome sequencing and annotation.</title>
        <authorList>
            <consortium name="The Broad Institute Genomics Platform"/>
            <consortium name="The Broad Institute Genome Sequencing Center for Infectious Disease"/>
            <person name="Wu L."/>
            <person name="Ma J."/>
        </authorList>
    </citation>
    <scope>NUCLEOTIDE SEQUENCE [LARGE SCALE GENOMIC DNA]</scope>
    <source>
        <strain evidence="5">KCTC 42501</strain>
    </source>
</reference>
<dbReference type="InterPro" id="IPR013517">
    <property type="entry name" value="FG-GAP"/>
</dbReference>
<feature type="region of interest" description="Disordered" evidence="2">
    <location>
        <begin position="575"/>
        <end position="602"/>
    </location>
</feature>
<dbReference type="InterPro" id="IPR028994">
    <property type="entry name" value="Integrin_alpha_N"/>
</dbReference>
<protein>
    <submittedName>
        <fullName evidence="4">CRTAC1 family protein</fullName>
    </submittedName>
</protein>
<sequence>MKMSVRLRLPQIVALALVLGLGMATTESKVSNDQMSRIADSFSLATPVELDSTPGISLSNVRKVHPSLERISGWISSVGASVALGDIDGDGLPNDLCDVDPRTDKVTLRPVPGTTDRYKPFTMDLERAKFDATMAPMGCMFGDLNEDGYLDVIVYYWGRTPVAFLQREAYSGLLRQAFEEIELVPNKERWFTNSATLADFDGDGHIDILFANYFPDGSDTLNTNGTGLEEMHDTKSKSFNGGRKHFLLFKSAAGGSNPMVTFQSVQPFADPKIDRSWTLAVAASDIDGDGLSDLYLSNDFGPDRLLHNRSTPGHLDFRILEGTRDFLTPKSAVLGQDSFKGMGAEVGDINGDGLPDILVSNIAAPFSLQESHMVWVNSGDKEAIARGEAPYTQQSERLGLSRSGWGWDIKLADLNNDGTPEVLQATGFLKGDIDRWPELQALATSNDRIMSNPRFWPRFRPGDDLSGHQTNPVFARDVSGRFVDIGPQLGIAEQWVTRGIALADVDGDGLLDIVYANQWEPSAYVQNECRGCGGFLGLRLLLQKDSSTTQVVAGRPRIHLPAAIGARVTLLTGDDKPMRTGQIDGGNGHSGRRSPELHFGLGASPKPQQVKFEWRSFDGKLQTKTLTVGPGWQTVLLGA</sequence>